<reference evidence="4" key="1">
    <citation type="submission" date="2020-09" db="EMBL/GenBank/DDBJ databases">
        <title>Desulfogranum mesoprofundum gen. nov., sp. nov., a novel mesophilic, sulfate-reducing chemolithoautotroph isolated from a deep-sea hydrothermal vent chimney in the Suiyo Seamount.</title>
        <authorList>
            <person name="Hashimoto Y."/>
            <person name="Nakagawa S."/>
        </authorList>
    </citation>
    <scope>NUCLEOTIDE SEQUENCE</scope>
    <source>
        <strain evidence="4">KT2</strain>
    </source>
</reference>
<evidence type="ECO:0000313" key="4">
    <source>
        <dbReference type="EMBL" id="BCL59741.1"/>
    </source>
</evidence>
<dbReference type="InterPro" id="IPR006143">
    <property type="entry name" value="RND_pump_MFP"/>
</dbReference>
<dbReference type="PANTHER" id="PTHR30469">
    <property type="entry name" value="MULTIDRUG RESISTANCE PROTEIN MDTA"/>
    <property type="match status" value="1"/>
</dbReference>
<dbReference type="RefSeq" id="WP_228855932.1">
    <property type="nucleotide sequence ID" value="NZ_AP024086.1"/>
</dbReference>
<evidence type="ECO:0000259" key="2">
    <source>
        <dbReference type="Pfam" id="PF25876"/>
    </source>
</evidence>
<evidence type="ECO:0000313" key="5">
    <source>
        <dbReference type="Proteomes" id="UP000826725"/>
    </source>
</evidence>
<accession>A0A8D5FQU9</accession>
<evidence type="ECO:0000256" key="1">
    <source>
        <dbReference type="ARBA" id="ARBA00009477"/>
    </source>
</evidence>
<dbReference type="AlphaFoldDB" id="A0A8D5FQU9"/>
<feature type="domain" description="Multidrug resistance protein MdtA-like alpha-helical hairpin" evidence="2">
    <location>
        <begin position="112"/>
        <end position="174"/>
    </location>
</feature>
<dbReference type="InterPro" id="IPR058624">
    <property type="entry name" value="MdtA-like_HH"/>
</dbReference>
<gene>
    <name evidence="4" type="ORF">DGMP_04340</name>
</gene>
<sequence length="380" mass="42273">MKAVVKYILAVALVAALGLVVYFKVFVPKHTFAIIHPYSGQLNVTVQGIGNVNALNVYSITAQTGGKILQILTDEGRRVKKGDLLIVIDGVDLSQQLGAAKADHTKAQYEVKALQGELRNQEAQKTLLLVTFKRYKKLIKQGFVTQAEYDKTLADWQGIQAAITATESRIESSQAAVLSASKRVDALQEKIDRLRVYSPTDGYVITREAEVSQYVLPSSLILKIVDPASLWVEVKIDERIGAQVKTSQEARIILRSQPDRPYRGVVKRIDAMTDPVTLERTVNVVFENLPKPFFINEQARVIIAVRKYDDVVKIPLAAVVQRNGKTGVWVVENRRAHFSVLKTIAANDSEMAIAKGDLNTSIILPNKHKKELSEGMRIYQ</sequence>
<dbReference type="NCBIfam" id="TIGR01730">
    <property type="entry name" value="RND_mfp"/>
    <property type="match status" value="1"/>
</dbReference>
<dbReference type="GO" id="GO:0015562">
    <property type="term" value="F:efflux transmembrane transporter activity"/>
    <property type="evidence" value="ECO:0007669"/>
    <property type="project" value="TreeGrafter"/>
</dbReference>
<evidence type="ECO:0000259" key="3">
    <source>
        <dbReference type="Pfam" id="PF25917"/>
    </source>
</evidence>
<dbReference type="Pfam" id="PF25917">
    <property type="entry name" value="BSH_RND"/>
    <property type="match status" value="1"/>
</dbReference>
<dbReference type="InterPro" id="IPR058625">
    <property type="entry name" value="MdtA-like_BSH"/>
</dbReference>
<name>A0A8D5FQU9_9BACT</name>
<keyword evidence="5" id="KW-1185">Reference proteome</keyword>
<comment type="similarity">
    <text evidence="1">Belongs to the membrane fusion protein (MFP) (TC 8.A.1) family.</text>
</comment>
<evidence type="ECO:0008006" key="6">
    <source>
        <dbReference type="Google" id="ProtNLM"/>
    </source>
</evidence>
<dbReference type="Proteomes" id="UP000826725">
    <property type="component" value="Chromosome"/>
</dbReference>
<proteinExistence type="inferred from homology"/>
<dbReference type="KEGG" id="dbk:DGMP_04340"/>
<dbReference type="EMBL" id="AP024086">
    <property type="protein sequence ID" value="BCL59741.1"/>
    <property type="molecule type" value="Genomic_DNA"/>
</dbReference>
<dbReference type="GO" id="GO:1990281">
    <property type="term" value="C:efflux pump complex"/>
    <property type="evidence" value="ECO:0007669"/>
    <property type="project" value="TreeGrafter"/>
</dbReference>
<organism evidence="4 5">
    <name type="scientific">Desulfomarina profundi</name>
    <dbReference type="NCBI Taxonomy" id="2772557"/>
    <lineage>
        <taxon>Bacteria</taxon>
        <taxon>Pseudomonadati</taxon>
        <taxon>Thermodesulfobacteriota</taxon>
        <taxon>Desulfobulbia</taxon>
        <taxon>Desulfobulbales</taxon>
        <taxon>Desulfobulbaceae</taxon>
        <taxon>Desulfomarina</taxon>
    </lineage>
</organism>
<protein>
    <recommendedName>
        <fullName evidence="6">Efflux RND transporter periplasmic adaptor subunit</fullName>
    </recommendedName>
</protein>
<dbReference type="Pfam" id="PF25876">
    <property type="entry name" value="HH_MFP_RND"/>
    <property type="match status" value="1"/>
</dbReference>
<feature type="domain" description="Multidrug resistance protein MdtA-like barrel-sandwich hybrid" evidence="3">
    <location>
        <begin position="58"/>
        <end position="253"/>
    </location>
</feature>